<dbReference type="GO" id="GO:0022625">
    <property type="term" value="C:cytosolic large ribosomal subunit"/>
    <property type="evidence" value="ECO:0007669"/>
    <property type="project" value="TreeGrafter"/>
</dbReference>
<keyword evidence="4 7" id="KW-0689">Ribosomal protein</keyword>
<organism evidence="8 9">
    <name type="scientific">Cupriavidus phytorum</name>
    <dbReference type="NCBI Taxonomy" id="3024399"/>
    <lineage>
        <taxon>Bacteria</taxon>
        <taxon>Pseudomonadati</taxon>
        <taxon>Pseudomonadota</taxon>
        <taxon>Betaproteobacteria</taxon>
        <taxon>Burkholderiales</taxon>
        <taxon>Burkholderiaceae</taxon>
        <taxon>Cupriavidus</taxon>
    </lineage>
</organism>
<keyword evidence="5 7" id="KW-0687">Ribonucleoprotein</keyword>
<proteinExistence type="inferred from homology"/>
<dbReference type="InterPro" id="IPR005484">
    <property type="entry name" value="Ribosomal_uL18_bac/plant/anim"/>
</dbReference>
<keyword evidence="9" id="KW-1185">Reference proteome</keyword>
<sequence length="119" mass="12929">MMNKKDARLRRARQTRAKIAEMKVNRLTVFRTNSNIYAQVFSECGTKVLASASTVEAEVRKELEGKGATAAAATIVGKRIAEKAKAAGVETVAFDRAGFRFHGRVKALADAAREAGLKF</sequence>
<comment type="subunit">
    <text evidence="7">Part of the 50S ribosomal subunit; part of the 5S rRNA/L5/L18/L25 subcomplex. Contacts the 5S and 23S rRNAs.</text>
</comment>
<dbReference type="PANTHER" id="PTHR12899:SF3">
    <property type="entry name" value="LARGE RIBOSOMAL SUBUNIT PROTEIN UL18M"/>
    <property type="match status" value="1"/>
</dbReference>
<dbReference type="NCBIfam" id="TIGR00060">
    <property type="entry name" value="L18_bact"/>
    <property type="match status" value="1"/>
</dbReference>
<comment type="similarity">
    <text evidence="1 7">Belongs to the universal ribosomal protein uL18 family.</text>
</comment>
<dbReference type="AlphaFoldDB" id="A0A1C3W6G7"/>
<dbReference type="InterPro" id="IPR057268">
    <property type="entry name" value="Ribosomal_L18"/>
</dbReference>
<name>A0A1C3W6G7_9BURK</name>
<comment type="function">
    <text evidence="7">This is one of the proteins that bind and probably mediate the attachment of the 5S RNA into the large ribosomal subunit, where it forms part of the central protuberance.</text>
</comment>
<protein>
    <recommendedName>
        <fullName evidence="6 7">Large ribosomal subunit protein uL18</fullName>
    </recommendedName>
</protein>
<evidence type="ECO:0000256" key="4">
    <source>
        <dbReference type="ARBA" id="ARBA00022980"/>
    </source>
</evidence>
<dbReference type="InterPro" id="IPR004389">
    <property type="entry name" value="Ribosomal_uL18_bac-type"/>
</dbReference>
<dbReference type="CDD" id="cd00432">
    <property type="entry name" value="Ribosomal_L18_L5e"/>
    <property type="match status" value="1"/>
</dbReference>
<dbReference type="PANTHER" id="PTHR12899">
    <property type="entry name" value="39S RIBOSOMAL PROTEIN L18, MITOCHONDRIAL"/>
    <property type="match status" value="1"/>
</dbReference>
<evidence type="ECO:0000313" key="8">
    <source>
        <dbReference type="EMBL" id="PZX23024.1"/>
    </source>
</evidence>
<evidence type="ECO:0000256" key="2">
    <source>
        <dbReference type="ARBA" id="ARBA00022730"/>
    </source>
</evidence>
<evidence type="ECO:0000256" key="1">
    <source>
        <dbReference type="ARBA" id="ARBA00007116"/>
    </source>
</evidence>
<dbReference type="HAMAP" id="MF_01337_B">
    <property type="entry name" value="Ribosomal_uL18_B"/>
    <property type="match status" value="1"/>
</dbReference>
<dbReference type="EMBL" id="QKZN01000013">
    <property type="protein sequence ID" value="PZX23024.1"/>
    <property type="molecule type" value="Genomic_DNA"/>
</dbReference>
<gene>
    <name evidence="7" type="primary">rplR</name>
    <name evidence="8" type="ORF">C7416_11344</name>
</gene>
<dbReference type="GO" id="GO:0003735">
    <property type="term" value="F:structural constituent of ribosome"/>
    <property type="evidence" value="ECO:0007669"/>
    <property type="project" value="InterPro"/>
</dbReference>
<evidence type="ECO:0000256" key="6">
    <source>
        <dbReference type="ARBA" id="ARBA00035197"/>
    </source>
</evidence>
<dbReference type="GO" id="GO:0008097">
    <property type="term" value="F:5S rRNA binding"/>
    <property type="evidence" value="ECO:0007669"/>
    <property type="project" value="TreeGrafter"/>
</dbReference>
<evidence type="ECO:0000256" key="3">
    <source>
        <dbReference type="ARBA" id="ARBA00022884"/>
    </source>
</evidence>
<dbReference type="Proteomes" id="UP000249638">
    <property type="component" value="Unassembled WGS sequence"/>
</dbReference>
<dbReference type="GO" id="GO:0006412">
    <property type="term" value="P:translation"/>
    <property type="evidence" value="ECO:0007669"/>
    <property type="project" value="UniProtKB-UniRule"/>
</dbReference>
<dbReference type="SUPFAM" id="SSF53137">
    <property type="entry name" value="Translational machinery components"/>
    <property type="match status" value="1"/>
</dbReference>
<reference evidence="8" key="1">
    <citation type="submission" date="2018-06" db="EMBL/GenBank/DDBJ databases">
        <title>Genomic Encyclopedia of Type Strains, Phase IV (KMG-V): Genome sequencing to study the core and pangenomes of soil and plant-associated prokaryotes.</title>
        <authorList>
            <person name="Whitman W."/>
        </authorList>
    </citation>
    <scope>NUCLEOTIDE SEQUENCE [LARGE SCALE GENOMIC DNA]</scope>
    <source>
        <strain evidence="8">MLR2-44</strain>
    </source>
</reference>
<evidence type="ECO:0000313" key="9">
    <source>
        <dbReference type="Proteomes" id="UP000249638"/>
    </source>
</evidence>
<dbReference type="Gene3D" id="3.30.420.100">
    <property type="match status" value="1"/>
</dbReference>
<dbReference type="FunFam" id="3.30.420.100:FF:000001">
    <property type="entry name" value="50S ribosomal protein L18"/>
    <property type="match status" value="1"/>
</dbReference>
<accession>A0A1C3W6G7</accession>
<keyword evidence="3 7" id="KW-0694">RNA-binding</keyword>
<keyword evidence="2 7" id="KW-0699">rRNA-binding</keyword>
<comment type="caution">
    <text evidence="8">The sequence shown here is derived from an EMBL/GenBank/DDBJ whole genome shotgun (WGS) entry which is preliminary data.</text>
</comment>
<evidence type="ECO:0000256" key="5">
    <source>
        <dbReference type="ARBA" id="ARBA00023274"/>
    </source>
</evidence>
<dbReference type="Pfam" id="PF00861">
    <property type="entry name" value="Ribosomal_L18p"/>
    <property type="match status" value="1"/>
</dbReference>
<evidence type="ECO:0000256" key="7">
    <source>
        <dbReference type="HAMAP-Rule" id="MF_01337"/>
    </source>
</evidence>